<keyword evidence="2" id="KW-1003">Cell membrane</keyword>
<protein>
    <submittedName>
        <fullName evidence="7">Amino acid/amide ABC transporter membrane protein 2, HAAT family</fullName>
    </submittedName>
</protein>
<dbReference type="GO" id="GO:0005886">
    <property type="term" value="C:plasma membrane"/>
    <property type="evidence" value="ECO:0007669"/>
    <property type="project" value="UniProtKB-SubCell"/>
</dbReference>
<dbReference type="RefSeq" id="WP_089735139.1">
    <property type="nucleotide sequence ID" value="NZ_FNIA01000019.1"/>
</dbReference>
<evidence type="ECO:0000313" key="8">
    <source>
        <dbReference type="Proteomes" id="UP000199370"/>
    </source>
</evidence>
<accession>A0A1G9ZB10</accession>
<feature type="transmembrane region" description="Helical" evidence="6">
    <location>
        <begin position="18"/>
        <end position="43"/>
    </location>
</feature>
<reference evidence="7 8" key="1">
    <citation type="submission" date="2016-10" db="EMBL/GenBank/DDBJ databases">
        <authorList>
            <person name="de Groot N.N."/>
        </authorList>
    </citation>
    <scope>NUCLEOTIDE SEQUENCE [LARGE SCALE GENOMIC DNA]</scope>
    <source>
        <strain evidence="8">EB21,IBRC-M 10013,KCTC 4048</strain>
    </source>
</reference>
<dbReference type="AlphaFoldDB" id="A0A1G9ZB10"/>
<dbReference type="STRING" id="996166.SAMN05192554_1196"/>
<feature type="transmembrane region" description="Helical" evidence="6">
    <location>
        <begin position="50"/>
        <end position="72"/>
    </location>
</feature>
<dbReference type="GO" id="GO:0015658">
    <property type="term" value="F:branched-chain amino acid transmembrane transporter activity"/>
    <property type="evidence" value="ECO:0007669"/>
    <property type="project" value="InterPro"/>
</dbReference>
<proteinExistence type="predicted"/>
<evidence type="ECO:0000256" key="3">
    <source>
        <dbReference type="ARBA" id="ARBA00022692"/>
    </source>
</evidence>
<evidence type="ECO:0000256" key="1">
    <source>
        <dbReference type="ARBA" id="ARBA00004651"/>
    </source>
</evidence>
<evidence type="ECO:0000256" key="5">
    <source>
        <dbReference type="ARBA" id="ARBA00023136"/>
    </source>
</evidence>
<organism evidence="7 8">
    <name type="scientific">Haloarchaeobius iranensis</name>
    <dbReference type="NCBI Taxonomy" id="996166"/>
    <lineage>
        <taxon>Archaea</taxon>
        <taxon>Methanobacteriati</taxon>
        <taxon>Methanobacteriota</taxon>
        <taxon>Stenosarchaea group</taxon>
        <taxon>Halobacteria</taxon>
        <taxon>Halobacteriales</taxon>
        <taxon>Halorubellaceae</taxon>
        <taxon>Haloarchaeobius</taxon>
    </lineage>
</organism>
<keyword evidence="3 6" id="KW-0812">Transmembrane</keyword>
<keyword evidence="5 6" id="KW-0472">Membrane</keyword>
<dbReference type="OrthoDB" id="30958at2157"/>
<feature type="transmembrane region" description="Helical" evidence="6">
    <location>
        <begin position="124"/>
        <end position="141"/>
    </location>
</feature>
<evidence type="ECO:0000256" key="6">
    <source>
        <dbReference type="SAM" id="Phobius"/>
    </source>
</evidence>
<name>A0A1G9ZB10_9EURY</name>
<dbReference type="EMBL" id="FNIA01000019">
    <property type="protein sequence ID" value="SDN18031.1"/>
    <property type="molecule type" value="Genomic_DNA"/>
</dbReference>
<keyword evidence="4 6" id="KW-1133">Transmembrane helix</keyword>
<evidence type="ECO:0000256" key="2">
    <source>
        <dbReference type="ARBA" id="ARBA00022475"/>
    </source>
</evidence>
<comment type="subcellular location">
    <subcellularLocation>
        <location evidence="1">Cell membrane</location>
        <topology evidence="1">Multi-pass membrane protein</topology>
    </subcellularLocation>
</comment>
<feature type="transmembrane region" description="Helical" evidence="6">
    <location>
        <begin position="92"/>
        <end position="117"/>
    </location>
</feature>
<feature type="transmembrane region" description="Helical" evidence="6">
    <location>
        <begin position="219"/>
        <end position="242"/>
    </location>
</feature>
<gene>
    <name evidence="7" type="ORF">SAMN05192554_1196</name>
</gene>
<dbReference type="PANTHER" id="PTHR30482:SF17">
    <property type="entry name" value="ABC TRANSPORTER ATP-BINDING PROTEIN"/>
    <property type="match status" value="1"/>
</dbReference>
<dbReference type="PANTHER" id="PTHR30482">
    <property type="entry name" value="HIGH-AFFINITY BRANCHED-CHAIN AMINO ACID TRANSPORT SYSTEM PERMEASE"/>
    <property type="match status" value="1"/>
</dbReference>
<evidence type="ECO:0000313" key="7">
    <source>
        <dbReference type="EMBL" id="SDN18031.1"/>
    </source>
</evidence>
<feature type="transmembrane region" description="Helical" evidence="6">
    <location>
        <begin position="173"/>
        <end position="192"/>
    </location>
</feature>
<dbReference type="Pfam" id="PF02653">
    <property type="entry name" value="BPD_transp_2"/>
    <property type="match status" value="1"/>
</dbReference>
<dbReference type="InterPro" id="IPR043428">
    <property type="entry name" value="LivM-like"/>
</dbReference>
<dbReference type="CDD" id="cd06581">
    <property type="entry name" value="TM_PBP1_LivM_like"/>
    <property type="match status" value="1"/>
</dbReference>
<sequence>MSYIERSNELFESVKTPYIGAALLALVAVFPLVANAIGGLPFLTSIAIEMMIFAVFAMSFNLLVGYTGYVSFGHTVFLGSGAYMTAVLMKKFSVPFIAAAPAAVIGTGLFALVVGAIAFRRSGVYFAMITLGVAQVFYTLFQSWNYVGGDTGIIIDPPVVFGYEFNPFEPMGYYYLALATVVVTYLFTRYLVRSPFGHVLQAIRENEERARAVGYSVRTFKLAAFSVSGGLAAVSGVLYAAYFTQVAPGSTLYWTTTGDGLFMILIGGMGTLVGPIIGSVFVIGTQYALSTYLVDFIPEGAPALVARLPERWPLLLGLLFMLTVLRFRSGIAGGLGFSRVRSIDDVLTRVSGSAETEEPTVKSDGGDER</sequence>
<evidence type="ECO:0000256" key="4">
    <source>
        <dbReference type="ARBA" id="ARBA00022989"/>
    </source>
</evidence>
<keyword evidence="8" id="KW-1185">Reference proteome</keyword>
<dbReference type="Proteomes" id="UP000199370">
    <property type="component" value="Unassembled WGS sequence"/>
</dbReference>
<dbReference type="InterPro" id="IPR001851">
    <property type="entry name" value="ABC_transp_permease"/>
</dbReference>
<feature type="transmembrane region" description="Helical" evidence="6">
    <location>
        <begin position="262"/>
        <end position="283"/>
    </location>
</feature>